<keyword evidence="2" id="KW-1185">Reference proteome</keyword>
<reference evidence="1 2" key="1">
    <citation type="submission" date="2019-07" db="EMBL/GenBank/DDBJ databases">
        <title>Sphingomonas alkalisoli sp. nov., isolated from rhizosphere soil of Suaedae salsa.</title>
        <authorList>
            <person name="Zhang H."/>
            <person name="Xu L."/>
            <person name="Zhang J.-X."/>
            <person name="Sun J.-Q."/>
        </authorList>
    </citation>
    <scope>NUCLEOTIDE SEQUENCE [LARGE SCALE GENOMIC DNA]</scope>
    <source>
        <strain evidence="1 2">XS-10</strain>
    </source>
</reference>
<evidence type="ECO:0008006" key="3">
    <source>
        <dbReference type="Google" id="ProtNLM"/>
    </source>
</evidence>
<name>A0A518RHQ0_9SPHN</name>
<accession>A0A518RHQ0</accession>
<dbReference type="KEGG" id="ssua:FPZ54_13950"/>
<dbReference type="Gene3D" id="1.10.30.50">
    <property type="match status" value="1"/>
</dbReference>
<dbReference type="RefSeq" id="WP_145848148.1">
    <property type="nucleotide sequence ID" value="NZ_CP042239.1"/>
</dbReference>
<organism evidence="1 2">
    <name type="scientific">Sphingomonas suaedae</name>
    <dbReference type="NCBI Taxonomy" id="2599297"/>
    <lineage>
        <taxon>Bacteria</taxon>
        <taxon>Pseudomonadati</taxon>
        <taxon>Pseudomonadota</taxon>
        <taxon>Alphaproteobacteria</taxon>
        <taxon>Sphingomonadales</taxon>
        <taxon>Sphingomonadaceae</taxon>
        <taxon>Sphingomonas</taxon>
    </lineage>
</organism>
<gene>
    <name evidence="1" type="ORF">FPZ54_13950</name>
</gene>
<dbReference type="AlphaFoldDB" id="A0A518RHQ0"/>
<proteinExistence type="predicted"/>
<dbReference type="Proteomes" id="UP000318055">
    <property type="component" value="Chromosome"/>
</dbReference>
<dbReference type="EMBL" id="CP042239">
    <property type="protein sequence ID" value="QDX26997.1"/>
    <property type="molecule type" value="Genomic_DNA"/>
</dbReference>
<protein>
    <recommendedName>
        <fullName evidence="3">HNH endonuclease</fullName>
    </recommendedName>
</protein>
<sequence length="268" mass="30030">MPKSFQPPKLAVTAGKLAEIYYAGLLSGKMEFSSNAWKPAKGRLKDDAGGKCAYCEASTAIVAHGDVEHFRPKSVYWWLAFAFDNYLFSCQICNQSYKGDRFPISGLLAGAPAMPPALPAGQDLDDILEALILDATAVDDDHLKALWDDERADLPHPYLEDPEPLFRYEPDDGNQEIWLRSAGGDRADRALSAVETVLGLNREELRRQRYNDYRTFALLRTMTLTPLNPSTRQQVVNELRIQQGRTQPFAGMKRFFAKSWALPGPYSP</sequence>
<evidence type="ECO:0000313" key="1">
    <source>
        <dbReference type="EMBL" id="QDX26997.1"/>
    </source>
</evidence>
<evidence type="ECO:0000313" key="2">
    <source>
        <dbReference type="Proteomes" id="UP000318055"/>
    </source>
</evidence>
<dbReference type="OrthoDB" id="9789856at2"/>